<feature type="region of interest" description="Disordered" evidence="2">
    <location>
        <begin position="788"/>
        <end position="903"/>
    </location>
</feature>
<dbReference type="Gene3D" id="1.20.120.560">
    <property type="entry name" value="alix/aip1 in complex with the ypdl late domain"/>
    <property type="match status" value="1"/>
</dbReference>
<reference evidence="4 5" key="1">
    <citation type="submission" date="2013-07" db="EMBL/GenBank/DDBJ databases">
        <title>The Genome Sequence of Kwoniella mangroviensis CBS10435.</title>
        <authorList>
            <consortium name="The Broad Institute Genome Sequencing Platform"/>
            <person name="Cuomo C."/>
            <person name="Litvintseva A."/>
            <person name="Chen Y."/>
            <person name="Heitman J."/>
            <person name="Sun S."/>
            <person name="Springer D."/>
            <person name="Dromer F."/>
            <person name="Young S.K."/>
            <person name="Zeng Q."/>
            <person name="Gargeya S."/>
            <person name="Fitzgerald M."/>
            <person name="Abouelleil A."/>
            <person name="Alvarado L."/>
            <person name="Berlin A.M."/>
            <person name="Chapman S.B."/>
            <person name="Dewar J."/>
            <person name="Goldberg J."/>
            <person name="Griggs A."/>
            <person name="Gujja S."/>
            <person name="Hansen M."/>
            <person name="Howarth C."/>
            <person name="Imamovic A."/>
            <person name="Larimer J."/>
            <person name="McCowan C."/>
            <person name="Murphy C."/>
            <person name="Pearson M."/>
            <person name="Priest M."/>
            <person name="Roberts A."/>
            <person name="Saif S."/>
            <person name="Shea T."/>
            <person name="Sykes S."/>
            <person name="Wortman J."/>
            <person name="Nusbaum C."/>
            <person name="Birren B."/>
        </authorList>
    </citation>
    <scope>NUCLEOTIDE SEQUENCE [LARGE SCALE GENOMIC DNA]</scope>
    <source>
        <strain evidence="4 5">CBS 10435</strain>
    </source>
</reference>
<proteinExistence type="inferred from homology"/>
<accession>A0A1B9IQE8</accession>
<dbReference type="Gene3D" id="1.25.40.280">
    <property type="entry name" value="alix/aip1 like domains"/>
    <property type="match status" value="1"/>
</dbReference>
<dbReference type="InterPro" id="IPR038499">
    <property type="entry name" value="BRO1_sf"/>
</dbReference>
<dbReference type="PROSITE" id="PS51180">
    <property type="entry name" value="BRO1"/>
    <property type="match status" value="1"/>
</dbReference>
<feature type="compositionally biased region" description="Polar residues" evidence="2">
    <location>
        <begin position="825"/>
        <end position="836"/>
    </location>
</feature>
<dbReference type="PANTHER" id="PTHR23030:SF39">
    <property type="entry name" value="PROGRAMMED CELL DEATH 6-INTERACTING PROTEIN"/>
    <property type="match status" value="1"/>
</dbReference>
<evidence type="ECO:0000256" key="2">
    <source>
        <dbReference type="SAM" id="MobiDB-lite"/>
    </source>
</evidence>
<evidence type="ECO:0000313" key="5">
    <source>
        <dbReference type="Proteomes" id="UP000092583"/>
    </source>
</evidence>
<dbReference type="Proteomes" id="UP000092583">
    <property type="component" value="Unassembled WGS sequence"/>
</dbReference>
<keyword evidence="5" id="KW-1185">Reference proteome</keyword>
<reference evidence="5" key="2">
    <citation type="submission" date="2013-12" db="EMBL/GenBank/DDBJ databases">
        <title>Evolution of pathogenesis and genome organization in the Tremellales.</title>
        <authorList>
            <person name="Cuomo C."/>
            <person name="Litvintseva A."/>
            <person name="Heitman J."/>
            <person name="Chen Y."/>
            <person name="Sun S."/>
            <person name="Springer D."/>
            <person name="Dromer F."/>
            <person name="Young S."/>
            <person name="Zeng Q."/>
            <person name="Chapman S."/>
            <person name="Gujja S."/>
            <person name="Saif S."/>
            <person name="Birren B."/>
        </authorList>
    </citation>
    <scope>NUCLEOTIDE SEQUENCE [LARGE SCALE GENOMIC DNA]</scope>
    <source>
        <strain evidence="5">CBS 10435</strain>
    </source>
</reference>
<dbReference type="InterPro" id="IPR004328">
    <property type="entry name" value="BRO1_dom"/>
</dbReference>
<evidence type="ECO:0000259" key="3">
    <source>
        <dbReference type="PROSITE" id="PS51180"/>
    </source>
</evidence>
<dbReference type="AlphaFoldDB" id="A0A1B9IQE8"/>
<dbReference type="Pfam" id="PF13949">
    <property type="entry name" value="ALIX_LYPXL_bnd"/>
    <property type="match status" value="1"/>
</dbReference>
<name>A0A1B9IQE8_9TREE</name>
<dbReference type="PANTHER" id="PTHR23030">
    <property type="entry name" value="PCD6 INTERACTING PROTEIN-RELATED"/>
    <property type="match status" value="1"/>
</dbReference>
<dbReference type="InterPro" id="IPR025304">
    <property type="entry name" value="ALIX_V_dom"/>
</dbReference>
<gene>
    <name evidence="4" type="ORF">L486_05251</name>
</gene>
<evidence type="ECO:0000256" key="1">
    <source>
        <dbReference type="ARBA" id="ARBA00038154"/>
    </source>
</evidence>
<dbReference type="SMART" id="SM01041">
    <property type="entry name" value="BRO1"/>
    <property type="match status" value="1"/>
</dbReference>
<dbReference type="GO" id="GO:0005768">
    <property type="term" value="C:endosome"/>
    <property type="evidence" value="ECO:0007669"/>
    <property type="project" value="TreeGrafter"/>
</dbReference>
<comment type="similarity">
    <text evidence="1">Belongs to the palA/RIM20 family.</text>
</comment>
<dbReference type="EMBL" id="KI669463">
    <property type="protein sequence ID" value="OCF57786.1"/>
    <property type="molecule type" value="Genomic_DNA"/>
</dbReference>
<dbReference type="OrthoDB" id="64867at2759"/>
<dbReference type="Gene3D" id="1.20.140.50">
    <property type="entry name" value="alix/aip1 like domains"/>
    <property type="match status" value="1"/>
</dbReference>
<sequence>MAKPLSLCEERAIERVHPGRTSNFLPVPAKRALPLPSFSQHLLTWISNHFRDAHPEAFKKDVEALVAMRKEWVEAKAEGHPEIVRGLMKYVLKYILEEEEANEYENRYHAQLAFLSTKFPSDISLQFTYHLPFPPTYSLSPDAPVSLASITFERASVLFNIAALYASMAAAERRAEAEGIKRALGYLTSAAGVLEYLVNNILPTLQSELSSPHAAGYDMSESFLATIKEFVLGEAQECYWQQAVLQGTYKNGLIGKLSMKVSEYYKAAFTSMNGTDYPSSSSFPANWIAHITVKQCHFEAAAQYRLSQEDLEKSRYGEEIARLRVAEGLAKKGLEAGKKGVADSVLSDLKNLQSAVKSSLERAVRDNDLVYVCPIPPANQLPPISGVGMIKISIPTEVSDPIAWLMGGGAGMQALFSALVPYGVHLALSIYDDRKDTLVRELDGKREELDGVAASTLQSLNLPGSIQALERPVGLPPSLLKKAEEVDSAGGVDRIRNLLTEVARLSKANAQSLNEAMDILDQEATENETLLSRQPELQSGRPPSHIANQPLIATAQQYDATIKQASASDGTVRQKWEEWGQLIDILAGGEDAINDYVPSTSSSHNGYSSLPPSVRPIRASLEGLDDRIAHRARLVNEARNIAAADDIRPAVLTEATRLAHGGTGDVKTEWFEDLFGRNLEKYDRIREEMEAEGSEQNALLEQIRGQNESFISERKEDPIVKERERRLQDMDLAYWKWREIVDNAEEGIKFYNSFADMLNQFKGTCTQFLNSRRVDIGQITQQFHNVSFEDHSPSHSQSPTPPQRFVPQPSQQRPPSPPRTLSLAHPSSGQWQSSSDFLPPPPPPPILRSGGIQTQPRAAPPPPAGSTPRRVTRASAAAIRGPIGDAEKNPYSQGTRRGGGGVV</sequence>
<evidence type="ECO:0000313" key="4">
    <source>
        <dbReference type="EMBL" id="OCF57786.1"/>
    </source>
</evidence>
<feature type="domain" description="BRO1" evidence="3">
    <location>
        <begin position="23"/>
        <end position="453"/>
    </location>
</feature>
<dbReference type="Pfam" id="PF03097">
    <property type="entry name" value="BRO1"/>
    <property type="match status" value="1"/>
</dbReference>
<protein>
    <submittedName>
        <fullName evidence="4">pH-response regulator protein palA/RIM20</fullName>
    </submittedName>
</protein>
<dbReference type="STRING" id="1331196.A0A1B9IQE8"/>
<organism evidence="4 5">
    <name type="scientific">Kwoniella mangroviensis CBS 10435</name>
    <dbReference type="NCBI Taxonomy" id="1331196"/>
    <lineage>
        <taxon>Eukaryota</taxon>
        <taxon>Fungi</taxon>
        <taxon>Dikarya</taxon>
        <taxon>Basidiomycota</taxon>
        <taxon>Agaricomycotina</taxon>
        <taxon>Tremellomycetes</taxon>
        <taxon>Tremellales</taxon>
        <taxon>Cryptococcaceae</taxon>
        <taxon>Kwoniella</taxon>
    </lineage>
</organism>